<protein>
    <submittedName>
        <fullName evidence="3">EDD domain protein, DegV family</fullName>
    </submittedName>
</protein>
<dbReference type="InterPro" id="IPR050270">
    <property type="entry name" value="DegV_domain_contain"/>
</dbReference>
<dbReference type="Gene3D" id="3.40.50.10170">
    <property type="match status" value="1"/>
</dbReference>
<dbReference type="Pfam" id="PF02645">
    <property type="entry name" value="DegV"/>
    <property type="match status" value="1"/>
</dbReference>
<dbReference type="SUPFAM" id="SSF82549">
    <property type="entry name" value="DAK1/DegV-like"/>
    <property type="match status" value="1"/>
</dbReference>
<dbReference type="EMBL" id="FNFI01000003">
    <property type="protein sequence ID" value="SDJ87543.1"/>
    <property type="molecule type" value="Genomic_DNA"/>
</dbReference>
<accession>A0A1G8XAM9</accession>
<dbReference type="InterPro" id="IPR043168">
    <property type="entry name" value="DegV_C"/>
</dbReference>
<dbReference type="PROSITE" id="PS51482">
    <property type="entry name" value="DEGV"/>
    <property type="match status" value="1"/>
</dbReference>
<dbReference type="InterPro" id="IPR003797">
    <property type="entry name" value="DegV"/>
</dbReference>
<dbReference type="RefSeq" id="WP_092595749.1">
    <property type="nucleotide sequence ID" value="NZ_FNFI01000003.1"/>
</dbReference>
<comment type="function">
    <text evidence="1">May bind long-chain fatty acids, such as palmitate, and may play a role in lipid transport or fatty acid metabolism.</text>
</comment>
<dbReference type="PANTHER" id="PTHR33434">
    <property type="entry name" value="DEGV DOMAIN-CONTAINING PROTEIN DR_1986-RELATED"/>
    <property type="match status" value="1"/>
</dbReference>
<dbReference type="PANTHER" id="PTHR33434:SF2">
    <property type="entry name" value="FATTY ACID-BINDING PROTEIN TM_1468"/>
    <property type="match status" value="1"/>
</dbReference>
<keyword evidence="2" id="KW-0446">Lipid-binding</keyword>
<dbReference type="NCBIfam" id="TIGR00762">
    <property type="entry name" value="DegV"/>
    <property type="match status" value="1"/>
</dbReference>
<proteinExistence type="predicted"/>
<sequence length="290" mass="32212">MKIAYIVDSTASLNDELAARSDVFQVHLSVTYKDGTIFKDTTDEASLKSFYQRLGTEKDIPKSSQPQVGEYYEVLDQIISHGYDTVIAIHIGSGISGTYQSAEMVLSEYKEEGKLDYYLIDSNGTSFIMEHFLQQTIEQIEKGVSVEETVKQVEALVDDSRIYLAVDDLNYLVKGGRLGAGSAFIGSLFKIKPIVYFAEDGKVKPYDKVRTKSRVIKLWESLIEEALNKFNGKLKIAIAHGDIPEEAEQLKKRFENMYPGVTCRVGYLTPALGVHGGVGCHGLGIIPYIS</sequence>
<organism evidence="3 4">
    <name type="scientific">Jeotgalicoccus aerolatus</name>
    <dbReference type="NCBI Taxonomy" id="709510"/>
    <lineage>
        <taxon>Bacteria</taxon>
        <taxon>Bacillati</taxon>
        <taxon>Bacillota</taxon>
        <taxon>Bacilli</taxon>
        <taxon>Bacillales</taxon>
        <taxon>Staphylococcaceae</taxon>
        <taxon>Jeotgalicoccus</taxon>
    </lineage>
</organism>
<evidence type="ECO:0000256" key="2">
    <source>
        <dbReference type="ARBA" id="ARBA00023121"/>
    </source>
</evidence>
<name>A0A1G8XAM9_9STAP</name>
<dbReference type="Proteomes" id="UP000242700">
    <property type="component" value="Unassembled WGS sequence"/>
</dbReference>
<dbReference type="Gene3D" id="3.30.1180.10">
    <property type="match status" value="1"/>
</dbReference>
<reference evidence="4" key="1">
    <citation type="submission" date="2016-10" db="EMBL/GenBank/DDBJ databases">
        <authorList>
            <person name="Varghese N."/>
            <person name="Submissions S."/>
        </authorList>
    </citation>
    <scope>NUCLEOTIDE SEQUENCE [LARGE SCALE GENOMIC DNA]</scope>
    <source>
        <strain evidence="4">CGMCC 1.8911</strain>
    </source>
</reference>
<dbReference type="OrthoDB" id="9775494at2"/>
<dbReference type="GO" id="GO:0008289">
    <property type="term" value="F:lipid binding"/>
    <property type="evidence" value="ECO:0007669"/>
    <property type="project" value="UniProtKB-KW"/>
</dbReference>
<gene>
    <name evidence="3" type="ORF">SAMN05216187_103109</name>
</gene>
<evidence type="ECO:0000256" key="1">
    <source>
        <dbReference type="ARBA" id="ARBA00003238"/>
    </source>
</evidence>
<evidence type="ECO:0000313" key="4">
    <source>
        <dbReference type="Proteomes" id="UP000242700"/>
    </source>
</evidence>
<dbReference type="STRING" id="586411.SAMN05216187_103109"/>
<evidence type="ECO:0000313" key="3">
    <source>
        <dbReference type="EMBL" id="SDJ87543.1"/>
    </source>
</evidence>
<dbReference type="AlphaFoldDB" id="A0A1G8XAM9"/>